<evidence type="ECO:0000313" key="3">
    <source>
        <dbReference type="Proteomes" id="UP000578449"/>
    </source>
</evidence>
<keyword evidence="3" id="KW-1185">Reference proteome</keyword>
<feature type="transmembrane region" description="Helical" evidence="1">
    <location>
        <begin position="215"/>
        <end position="237"/>
    </location>
</feature>
<proteinExistence type="predicted"/>
<feature type="transmembrane region" description="Helical" evidence="1">
    <location>
        <begin position="44"/>
        <end position="66"/>
    </location>
</feature>
<feature type="transmembrane region" description="Helical" evidence="1">
    <location>
        <begin position="94"/>
        <end position="111"/>
    </location>
</feature>
<keyword evidence="1" id="KW-0812">Transmembrane</keyword>
<dbReference type="Proteomes" id="UP000578449">
    <property type="component" value="Unassembled WGS sequence"/>
</dbReference>
<protein>
    <recommendedName>
        <fullName evidence="4">DUF4184 family protein</fullName>
    </recommendedName>
</protein>
<sequence>MSHAVVALPLRRWLPPSAVAAGAMAPDLPYYVPLPFSSGVTHDWWAAPLLDVPLAAGLLVLFHLALRPPLAALAPEPLRARLPAPVAYESARRLAAVAVALLFGVVTHLAWDEITQVGGYAVANWPWIRVSVYGPHRLYNVIMYVSSAGGLAVLAAWFAVWYRRAPVVPGRWPGLPGPLRGAVLAAVACAALAGAVLLGTGERATFSQYDLVREVILGLSGGAGAALACYVALWHAVRAWRPARTARRGPGLE</sequence>
<gene>
    <name evidence="2" type="ORF">HNP84_001187</name>
</gene>
<dbReference type="InterPro" id="IPR025238">
    <property type="entry name" value="DUF4184"/>
</dbReference>
<dbReference type="EMBL" id="JACHGN010000002">
    <property type="protein sequence ID" value="MBB5131481.1"/>
    <property type="molecule type" value="Genomic_DNA"/>
</dbReference>
<accession>A0A840P0Q9</accession>
<dbReference type="Pfam" id="PF13803">
    <property type="entry name" value="DUF4184"/>
    <property type="match status" value="1"/>
</dbReference>
<evidence type="ECO:0000313" key="2">
    <source>
        <dbReference type="EMBL" id="MBB5131481.1"/>
    </source>
</evidence>
<feature type="transmembrane region" description="Helical" evidence="1">
    <location>
        <begin position="141"/>
        <end position="162"/>
    </location>
</feature>
<evidence type="ECO:0000256" key="1">
    <source>
        <dbReference type="SAM" id="Phobius"/>
    </source>
</evidence>
<reference evidence="2 3" key="1">
    <citation type="submission" date="2020-08" db="EMBL/GenBank/DDBJ databases">
        <title>Genomic Encyclopedia of Type Strains, Phase IV (KMG-IV): sequencing the most valuable type-strain genomes for metagenomic binning, comparative biology and taxonomic classification.</title>
        <authorList>
            <person name="Goeker M."/>
        </authorList>
    </citation>
    <scope>NUCLEOTIDE SEQUENCE [LARGE SCALE GENOMIC DNA]</scope>
    <source>
        <strain evidence="2 3">DSM 45615</strain>
    </source>
</reference>
<organism evidence="2 3">
    <name type="scientific">Thermocatellispora tengchongensis</name>
    <dbReference type="NCBI Taxonomy" id="1073253"/>
    <lineage>
        <taxon>Bacteria</taxon>
        <taxon>Bacillati</taxon>
        <taxon>Actinomycetota</taxon>
        <taxon>Actinomycetes</taxon>
        <taxon>Streptosporangiales</taxon>
        <taxon>Streptosporangiaceae</taxon>
        <taxon>Thermocatellispora</taxon>
    </lineage>
</organism>
<evidence type="ECO:0008006" key="4">
    <source>
        <dbReference type="Google" id="ProtNLM"/>
    </source>
</evidence>
<dbReference type="AlphaFoldDB" id="A0A840P0Q9"/>
<keyword evidence="1" id="KW-0472">Membrane</keyword>
<name>A0A840P0Q9_9ACTN</name>
<feature type="transmembrane region" description="Helical" evidence="1">
    <location>
        <begin position="182"/>
        <end position="200"/>
    </location>
</feature>
<comment type="caution">
    <text evidence="2">The sequence shown here is derived from an EMBL/GenBank/DDBJ whole genome shotgun (WGS) entry which is preliminary data.</text>
</comment>
<keyword evidence="1" id="KW-1133">Transmembrane helix</keyword>
<dbReference type="RefSeq" id="WP_312923915.1">
    <property type="nucleotide sequence ID" value="NZ_BAABIX010000022.1"/>
</dbReference>